<evidence type="ECO:0000313" key="15">
    <source>
        <dbReference type="EMBL" id="RVW55603.1"/>
    </source>
</evidence>
<comment type="catalytic activity">
    <reaction evidence="10">
        <text>L-threonyl-[protein] + ATP = O-phospho-L-threonyl-[protein] + ADP + H(+)</text>
        <dbReference type="Rhea" id="RHEA:46608"/>
        <dbReference type="Rhea" id="RHEA-COMP:11060"/>
        <dbReference type="Rhea" id="RHEA-COMP:11605"/>
        <dbReference type="ChEBI" id="CHEBI:15378"/>
        <dbReference type="ChEBI" id="CHEBI:30013"/>
        <dbReference type="ChEBI" id="CHEBI:30616"/>
        <dbReference type="ChEBI" id="CHEBI:61977"/>
        <dbReference type="ChEBI" id="CHEBI:456216"/>
        <dbReference type="EC" id="2.7.11.1"/>
    </reaction>
</comment>
<proteinExistence type="inferred from homology"/>
<dbReference type="FunFam" id="3.30.310.80:FF:000005">
    <property type="entry name" value="Non-specific serine/threonine protein kinase"/>
    <property type="match status" value="1"/>
</dbReference>
<evidence type="ECO:0000256" key="3">
    <source>
        <dbReference type="ARBA" id="ARBA00012513"/>
    </source>
</evidence>
<organism evidence="15 16">
    <name type="scientific">Vitis vinifera</name>
    <name type="common">Grape</name>
    <dbReference type="NCBI Taxonomy" id="29760"/>
    <lineage>
        <taxon>Eukaryota</taxon>
        <taxon>Viridiplantae</taxon>
        <taxon>Streptophyta</taxon>
        <taxon>Embryophyta</taxon>
        <taxon>Tracheophyta</taxon>
        <taxon>Spermatophyta</taxon>
        <taxon>Magnoliopsida</taxon>
        <taxon>eudicotyledons</taxon>
        <taxon>Gunneridae</taxon>
        <taxon>Pentapetalae</taxon>
        <taxon>rosids</taxon>
        <taxon>Vitales</taxon>
        <taxon>Vitaceae</taxon>
        <taxon>Viteae</taxon>
        <taxon>Vitis</taxon>
    </lineage>
</organism>
<dbReference type="PROSITE" id="PS00108">
    <property type="entry name" value="PROTEIN_KINASE_ST"/>
    <property type="match status" value="1"/>
</dbReference>
<evidence type="ECO:0000256" key="2">
    <source>
        <dbReference type="ARBA" id="ARBA00006234"/>
    </source>
</evidence>
<dbReference type="PROSITE" id="PS50816">
    <property type="entry name" value="NAF"/>
    <property type="match status" value="1"/>
</dbReference>
<feature type="region of interest" description="Disordered" evidence="12">
    <location>
        <begin position="117"/>
        <end position="151"/>
    </location>
</feature>
<dbReference type="Gene3D" id="3.30.200.20">
    <property type="entry name" value="Phosphorylase Kinase, domain 1"/>
    <property type="match status" value="1"/>
</dbReference>
<feature type="compositionally biased region" description="Basic and acidic residues" evidence="12">
    <location>
        <begin position="142"/>
        <end position="151"/>
    </location>
</feature>
<dbReference type="GO" id="GO:0004674">
    <property type="term" value="F:protein serine/threonine kinase activity"/>
    <property type="evidence" value="ECO:0007669"/>
    <property type="project" value="UniProtKB-KW"/>
</dbReference>
<dbReference type="CDD" id="cd12195">
    <property type="entry name" value="CIPK_C"/>
    <property type="match status" value="1"/>
</dbReference>
<feature type="domain" description="NAF" evidence="14">
    <location>
        <begin position="398"/>
        <end position="422"/>
    </location>
</feature>
<keyword evidence="8" id="KW-0067">ATP-binding</keyword>
<dbReference type="Pfam" id="PF03822">
    <property type="entry name" value="NAF"/>
    <property type="match status" value="1"/>
</dbReference>
<keyword evidence="9" id="KW-0464">Manganese</keyword>
<evidence type="ECO:0000256" key="6">
    <source>
        <dbReference type="ARBA" id="ARBA00022741"/>
    </source>
</evidence>
<dbReference type="SUPFAM" id="SSF56112">
    <property type="entry name" value="Protein kinase-like (PK-like)"/>
    <property type="match status" value="1"/>
</dbReference>
<keyword evidence="5" id="KW-0808">Transferase</keyword>
<dbReference type="Proteomes" id="UP000288805">
    <property type="component" value="Unassembled WGS sequence"/>
</dbReference>
<reference evidence="15 16" key="1">
    <citation type="journal article" date="2018" name="PLoS Genet.">
        <title>Population sequencing reveals clonal diversity and ancestral inbreeding in the grapevine cultivar Chardonnay.</title>
        <authorList>
            <person name="Roach M.J."/>
            <person name="Johnson D.L."/>
            <person name="Bohlmann J."/>
            <person name="van Vuuren H.J."/>
            <person name="Jones S.J."/>
            <person name="Pretorius I.S."/>
            <person name="Schmidt S.A."/>
            <person name="Borneman A.R."/>
        </authorList>
    </citation>
    <scope>NUCLEOTIDE SEQUENCE [LARGE SCALE GENOMIC DNA]</scope>
    <source>
        <strain evidence="16">cv. Chardonnay</strain>
        <tissue evidence="15">Leaf</tissue>
    </source>
</reference>
<comment type="catalytic activity">
    <reaction evidence="11">
        <text>L-seryl-[protein] + ATP = O-phospho-L-seryl-[protein] + ADP + H(+)</text>
        <dbReference type="Rhea" id="RHEA:17989"/>
        <dbReference type="Rhea" id="RHEA-COMP:9863"/>
        <dbReference type="Rhea" id="RHEA-COMP:11604"/>
        <dbReference type="ChEBI" id="CHEBI:15378"/>
        <dbReference type="ChEBI" id="CHEBI:29999"/>
        <dbReference type="ChEBI" id="CHEBI:30616"/>
        <dbReference type="ChEBI" id="CHEBI:83421"/>
        <dbReference type="ChEBI" id="CHEBI:456216"/>
        <dbReference type="EC" id="2.7.11.1"/>
    </reaction>
</comment>
<evidence type="ECO:0000256" key="10">
    <source>
        <dbReference type="ARBA" id="ARBA00047899"/>
    </source>
</evidence>
<evidence type="ECO:0000259" key="14">
    <source>
        <dbReference type="PROSITE" id="PS50816"/>
    </source>
</evidence>
<evidence type="ECO:0000256" key="11">
    <source>
        <dbReference type="ARBA" id="ARBA00048679"/>
    </source>
</evidence>
<feature type="region of interest" description="Disordered" evidence="12">
    <location>
        <begin position="1"/>
        <end position="22"/>
    </location>
</feature>
<feature type="domain" description="Protein kinase" evidence="13">
    <location>
        <begin position="25"/>
        <end position="369"/>
    </location>
</feature>
<comment type="similarity">
    <text evidence="2">Belongs to the protein kinase superfamily. CAMK Ser/Thr protein kinase family. SNF1 subfamily.</text>
</comment>
<protein>
    <recommendedName>
        <fullName evidence="3">non-specific serine/threonine protein kinase</fullName>
        <ecNumber evidence="3">2.7.11.1</ecNumber>
    </recommendedName>
</protein>
<dbReference type="InterPro" id="IPR011009">
    <property type="entry name" value="Kinase-like_dom_sf"/>
</dbReference>
<dbReference type="PANTHER" id="PTHR43895">
    <property type="entry name" value="CALCIUM/CALMODULIN-DEPENDENT PROTEIN KINASE KINASE-RELATED"/>
    <property type="match status" value="1"/>
</dbReference>
<dbReference type="InterPro" id="IPR018451">
    <property type="entry name" value="NAF/FISL_domain"/>
</dbReference>
<evidence type="ECO:0000256" key="9">
    <source>
        <dbReference type="ARBA" id="ARBA00023211"/>
    </source>
</evidence>
<dbReference type="InterPro" id="IPR000719">
    <property type="entry name" value="Prot_kinase_dom"/>
</dbReference>
<evidence type="ECO:0000256" key="4">
    <source>
        <dbReference type="ARBA" id="ARBA00022527"/>
    </source>
</evidence>
<name>A0A438F6L7_VITVI</name>
<keyword evidence="6" id="KW-0547">Nucleotide-binding</keyword>
<evidence type="ECO:0000256" key="7">
    <source>
        <dbReference type="ARBA" id="ARBA00022777"/>
    </source>
</evidence>
<dbReference type="PANTHER" id="PTHR43895:SF33">
    <property type="entry name" value="PROTEIN KINASE DOMAIN-CONTAINING PROTEIN"/>
    <property type="match status" value="1"/>
</dbReference>
<evidence type="ECO:0000256" key="12">
    <source>
        <dbReference type="SAM" id="MobiDB-lite"/>
    </source>
</evidence>
<evidence type="ECO:0000259" key="13">
    <source>
        <dbReference type="PROSITE" id="PS50011"/>
    </source>
</evidence>
<keyword evidence="4" id="KW-0723">Serine/threonine-protein kinase</keyword>
<dbReference type="PROSITE" id="PS50011">
    <property type="entry name" value="PROTEIN_KINASE_DOM"/>
    <property type="match status" value="1"/>
</dbReference>
<comment type="cofactor">
    <cofactor evidence="1">
        <name>Mn(2+)</name>
        <dbReference type="ChEBI" id="CHEBI:29035"/>
    </cofactor>
</comment>
<dbReference type="GO" id="GO:0005524">
    <property type="term" value="F:ATP binding"/>
    <property type="evidence" value="ECO:0007669"/>
    <property type="project" value="UniProtKB-KW"/>
</dbReference>
<dbReference type="GO" id="GO:0007165">
    <property type="term" value="P:signal transduction"/>
    <property type="evidence" value="ECO:0007669"/>
    <property type="project" value="InterPro"/>
</dbReference>
<dbReference type="InterPro" id="IPR004041">
    <property type="entry name" value="NAF_dom"/>
</dbReference>
<evidence type="ECO:0000256" key="1">
    <source>
        <dbReference type="ARBA" id="ARBA00001936"/>
    </source>
</evidence>
<dbReference type="AlphaFoldDB" id="A0A438F6L7"/>
<dbReference type="Gene3D" id="3.30.310.80">
    <property type="entry name" value="Kinase associated domain 1, KA1"/>
    <property type="match status" value="1"/>
</dbReference>
<comment type="caution">
    <text evidence="15">The sequence shown here is derived from an EMBL/GenBank/DDBJ whole genome shotgun (WGS) entry which is preliminary data.</text>
</comment>
<dbReference type="SMART" id="SM00220">
    <property type="entry name" value="S_TKc"/>
    <property type="match status" value="1"/>
</dbReference>
<evidence type="ECO:0000256" key="5">
    <source>
        <dbReference type="ARBA" id="ARBA00022679"/>
    </source>
</evidence>
<evidence type="ECO:0000256" key="8">
    <source>
        <dbReference type="ARBA" id="ARBA00022840"/>
    </source>
</evidence>
<keyword evidence="7 15" id="KW-0418">Kinase</keyword>
<dbReference type="Gene3D" id="1.10.510.10">
    <property type="entry name" value="Transferase(Phosphotransferase) domain 1"/>
    <property type="match status" value="1"/>
</dbReference>
<dbReference type="FunFam" id="1.10.510.10:FF:000767">
    <property type="entry name" value="Non-specific serine/threonine protein kinase"/>
    <property type="match status" value="1"/>
</dbReference>
<gene>
    <name evidence="15" type="primary">CIPK7_3</name>
    <name evidence="15" type="ORF">CK203_102808</name>
</gene>
<dbReference type="InterPro" id="IPR008271">
    <property type="entry name" value="Ser/Thr_kinase_AS"/>
</dbReference>
<sequence length="522" mass="58080">MGPTSYYENKTRDGPRRSRPIPMNATTLRKVGKLTRRHVLVLLPGNDDRVLARKVISQGQVVGGVLGTLQLHTAYSSNLEFIFFCAASVRVAATAGLSSSCLHGTYPCRGYPWQVQTRPPSRPRQLRQGVPGPLHHRRHCRGREDHGQGTKCEAGMESRIVREVTAMRSLQHPNILKIYEIMATKSKIYLIIELAKGGELFTKISRRGRLTEAAARRYFQQLVSALLFCHQNGVAHRDMKPQNLLLDQDGNLKVSDFGLSALPDQLKNGLLHTACGTPAYTAPEVVSRKGYDGAKADAWSCGVILFVFLSGFLQFDDSNLVTMYRKIHRRDYQFPSWISRPARSVISQLLDPNPNKRMSIEALMESAWFKKSTPAKKLEHASSFDSDMESMKVCEYGSAPLTMNAFDIISMSSGLDLSGLFFEAAANKKEKRFMSRASAEITVEKMREVGEKLGYGVERGKVGSTRREAGRVVLLVEVSEVAPSLLLVEVQVVDGGEFEELKWEIVKAGLEDIVVSWEGSGM</sequence>
<accession>A0A438F6L7</accession>
<dbReference type="GO" id="GO:0106310">
    <property type="term" value="F:protein serine kinase activity"/>
    <property type="evidence" value="ECO:0007669"/>
    <property type="project" value="RHEA"/>
</dbReference>
<dbReference type="EC" id="2.7.11.1" evidence="3"/>
<evidence type="ECO:0000313" key="16">
    <source>
        <dbReference type="Proteomes" id="UP000288805"/>
    </source>
</evidence>
<dbReference type="Pfam" id="PF00069">
    <property type="entry name" value="Pkinase"/>
    <property type="match status" value="1"/>
</dbReference>
<dbReference type="EMBL" id="QGNW01001112">
    <property type="protein sequence ID" value="RVW55603.1"/>
    <property type="molecule type" value="Genomic_DNA"/>
</dbReference>